<dbReference type="InterPro" id="IPR006502">
    <property type="entry name" value="PDDEXK-like"/>
</dbReference>
<keyword evidence="2" id="KW-1185">Reference proteome</keyword>
<dbReference type="EMBL" id="JBFOLK010000007">
    <property type="protein sequence ID" value="KAL2498633.1"/>
    <property type="molecule type" value="Genomic_DNA"/>
</dbReference>
<gene>
    <name evidence="1" type="ORF">Adt_24183</name>
</gene>
<name>A0ABD1SD02_9LAMI</name>
<dbReference type="Proteomes" id="UP001604336">
    <property type="component" value="Unassembled WGS sequence"/>
</dbReference>
<organism evidence="1 2">
    <name type="scientific">Abeliophyllum distichum</name>
    <dbReference type="NCBI Taxonomy" id="126358"/>
    <lineage>
        <taxon>Eukaryota</taxon>
        <taxon>Viridiplantae</taxon>
        <taxon>Streptophyta</taxon>
        <taxon>Embryophyta</taxon>
        <taxon>Tracheophyta</taxon>
        <taxon>Spermatophyta</taxon>
        <taxon>Magnoliopsida</taxon>
        <taxon>eudicotyledons</taxon>
        <taxon>Gunneridae</taxon>
        <taxon>Pentapetalae</taxon>
        <taxon>asterids</taxon>
        <taxon>lamiids</taxon>
        <taxon>Lamiales</taxon>
        <taxon>Oleaceae</taxon>
        <taxon>Forsythieae</taxon>
        <taxon>Abeliophyllum</taxon>
    </lineage>
</organism>
<sequence>MGSFEEENLYQMVNDFLESESIPHLLSSAPQCLTLNTHPTKYYILQEILEIGNVTETDILGSVMKYMRKKIDAEMCTTALKKWLVKKLKSDGHNATLCHTTWPTTLNCPGGDYEYIEIVSEDNNGCALRVIVDTDFKSQFELARPTSTYKELTNIVPSIFVGTERNLKKIITILCEEARNSFLERDLHVPPWRTSTYMQSKWFSAACQKGT</sequence>
<evidence type="ECO:0000313" key="1">
    <source>
        <dbReference type="EMBL" id="KAL2498633.1"/>
    </source>
</evidence>
<dbReference type="NCBIfam" id="TIGR01615">
    <property type="entry name" value="A_thal_3542"/>
    <property type="match status" value="1"/>
</dbReference>
<dbReference type="PANTHER" id="PTHR31579">
    <property type="entry name" value="OS03G0796600 PROTEIN"/>
    <property type="match status" value="1"/>
</dbReference>
<evidence type="ECO:0000313" key="2">
    <source>
        <dbReference type="Proteomes" id="UP001604336"/>
    </source>
</evidence>
<dbReference type="PANTHER" id="PTHR31579:SF34">
    <property type="entry name" value="T14N5.3 PROTEIN"/>
    <property type="match status" value="1"/>
</dbReference>
<dbReference type="Pfam" id="PF04720">
    <property type="entry name" value="PDDEXK_6"/>
    <property type="match status" value="1"/>
</dbReference>
<proteinExistence type="predicted"/>
<comment type="caution">
    <text evidence="1">The sequence shown here is derived from an EMBL/GenBank/DDBJ whole genome shotgun (WGS) entry which is preliminary data.</text>
</comment>
<reference evidence="2" key="1">
    <citation type="submission" date="2024-07" db="EMBL/GenBank/DDBJ databases">
        <title>Two chromosome-level genome assemblies of Korean endemic species Abeliophyllum distichum and Forsythia ovata (Oleaceae).</title>
        <authorList>
            <person name="Jang H."/>
        </authorList>
    </citation>
    <scope>NUCLEOTIDE SEQUENCE [LARGE SCALE GENOMIC DNA]</scope>
</reference>
<accession>A0ABD1SD02</accession>
<dbReference type="AlphaFoldDB" id="A0ABD1SD02"/>
<protein>
    <submittedName>
        <fullName evidence="1">Uncharacterized protein</fullName>
    </submittedName>
</protein>